<gene>
    <name evidence="1" type="ORF">EVAR_97498_1</name>
</gene>
<dbReference type="EMBL" id="BGZK01000594">
    <property type="protein sequence ID" value="GBP52028.1"/>
    <property type="molecule type" value="Genomic_DNA"/>
</dbReference>
<dbReference type="AlphaFoldDB" id="A0A4C1WKR4"/>
<proteinExistence type="predicted"/>
<reference evidence="1 2" key="1">
    <citation type="journal article" date="2019" name="Commun. Biol.">
        <title>The bagworm genome reveals a unique fibroin gene that provides high tensile strength.</title>
        <authorList>
            <person name="Kono N."/>
            <person name="Nakamura H."/>
            <person name="Ohtoshi R."/>
            <person name="Tomita M."/>
            <person name="Numata K."/>
            <person name="Arakawa K."/>
        </authorList>
    </citation>
    <scope>NUCLEOTIDE SEQUENCE [LARGE SCALE GENOMIC DNA]</scope>
</reference>
<evidence type="ECO:0000313" key="2">
    <source>
        <dbReference type="Proteomes" id="UP000299102"/>
    </source>
</evidence>
<sequence length="136" mass="15497">MREKRAAAARRPPPAPPKPANVIDFFREPLNSTSICLAANHLNLVSSQCMLPSSQTTPSTRRRKWRPKEAVRRRRAARVKSCLRRDKHSVITLFGGVYNLLSPRQTSPYLITKARAPRRAVVRRALSFAWRDKGLL</sequence>
<name>A0A4C1WKR4_EUMVA</name>
<protein>
    <submittedName>
        <fullName evidence="1">Uncharacterized protein</fullName>
    </submittedName>
</protein>
<keyword evidence="2" id="KW-1185">Reference proteome</keyword>
<dbReference type="Proteomes" id="UP000299102">
    <property type="component" value="Unassembled WGS sequence"/>
</dbReference>
<accession>A0A4C1WKR4</accession>
<comment type="caution">
    <text evidence="1">The sequence shown here is derived from an EMBL/GenBank/DDBJ whole genome shotgun (WGS) entry which is preliminary data.</text>
</comment>
<organism evidence="1 2">
    <name type="scientific">Eumeta variegata</name>
    <name type="common">Bagworm moth</name>
    <name type="synonym">Eumeta japonica</name>
    <dbReference type="NCBI Taxonomy" id="151549"/>
    <lineage>
        <taxon>Eukaryota</taxon>
        <taxon>Metazoa</taxon>
        <taxon>Ecdysozoa</taxon>
        <taxon>Arthropoda</taxon>
        <taxon>Hexapoda</taxon>
        <taxon>Insecta</taxon>
        <taxon>Pterygota</taxon>
        <taxon>Neoptera</taxon>
        <taxon>Endopterygota</taxon>
        <taxon>Lepidoptera</taxon>
        <taxon>Glossata</taxon>
        <taxon>Ditrysia</taxon>
        <taxon>Tineoidea</taxon>
        <taxon>Psychidae</taxon>
        <taxon>Oiketicinae</taxon>
        <taxon>Eumeta</taxon>
    </lineage>
</organism>
<evidence type="ECO:0000313" key="1">
    <source>
        <dbReference type="EMBL" id="GBP52028.1"/>
    </source>
</evidence>